<protein>
    <submittedName>
        <fullName evidence="1">Uncharacterized protein</fullName>
    </submittedName>
</protein>
<gene>
    <name evidence="1" type="ORF">EG68_09594</name>
</gene>
<comment type="caution">
    <text evidence="1">The sequence shown here is derived from an EMBL/GenBank/DDBJ whole genome shotgun (WGS) entry which is preliminary data.</text>
</comment>
<sequence length="48" mass="5807">MTDHRGNWDGTNHHPTKYAWVVDWKMCNDFIWARWISSNHTTYVISID</sequence>
<proteinExistence type="predicted"/>
<name>A0A8S9YKU6_9TREM</name>
<dbReference type="EMBL" id="JTDE01006016">
    <property type="protein sequence ID" value="KAF7246084.1"/>
    <property type="molecule type" value="Genomic_DNA"/>
</dbReference>
<accession>A0A8S9YKU6</accession>
<evidence type="ECO:0000313" key="2">
    <source>
        <dbReference type="Proteomes" id="UP000822476"/>
    </source>
</evidence>
<dbReference type="Proteomes" id="UP000822476">
    <property type="component" value="Unassembled WGS sequence"/>
</dbReference>
<dbReference type="AlphaFoldDB" id="A0A8S9YKU6"/>
<organism evidence="1 2">
    <name type="scientific">Paragonimus skrjabini miyazakii</name>
    <dbReference type="NCBI Taxonomy" id="59628"/>
    <lineage>
        <taxon>Eukaryota</taxon>
        <taxon>Metazoa</taxon>
        <taxon>Spiralia</taxon>
        <taxon>Lophotrochozoa</taxon>
        <taxon>Platyhelminthes</taxon>
        <taxon>Trematoda</taxon>
        <taxon>Digenea</taxon>
        <taxon>Plagiorchiida</taxon>
        <taxon>Troglotremata</taxon>
        <taxon>Troglotrematidae</taxon>
        <taxon>Paragonimus</taxon>
    </lineage>
</organism>
<evidence type="ECO:0000313" key="1">
    <source>
        <dbReference type="EMBL" id="KAF7246084.1"/>
    </source>
</evidence>
<reference evidence="1" key="1">
    <citation type="submission" date="2019-07" db="EMBL/GenBank/DDBJ databases">
        <title>Annotation for the trematode Paragonimus miyazaki's.</title>
        <authorList>
            <person name="Choi Y.-J."/>
        </authorList>
    </citation>
    <scope>NUCLEOTIDE SEQUENCE</scope>
    <source>
        <strain evidence="1">Japan</strain>
    </source>
</reference>
<keyword evidence="2" id="KW-1185">Reference proteome</keyword>